<gene>
    <name evidence="2" type="ORF">F3Y22_tig00111022pilonHSYRG00059</name>
</gene>
<comment type="caution">
    <text evidence="2">The sequence shown here is derived from an EMBL/GenBank/DDBJ whole genome shotgun (WGS) entry which is preliminary data.</text>
</comment>
<dbReference type="PANTHER" id="PTHR33132:SF142">
    <property type="entry name" value="SERINE-RICH PROTEIN-LIKE PROTEIN"/>
    <property type="match status" value="1"/>
</dbReference>
<evidence type="ECO:0008006" key="4">
    <source>
        <dbReference type="Google" id="ProtNLM"/>
    </source>
</evidence>
<name>A0A6A2Z6R8_HIBSY</name>
<dbReference type="AlphaFoldDB" id="A0A6A2Z6R8"/>
<organism evidence="2 3">
    <name type="scientific">Hibiscus syriacus</name>
    <name type="common">Rose of Sharon</name>
    <dbReference type="NCBI Taxonomy" id="106335"/>
    <lineage>
        <taxon>Eukaryota</taxon>
        <taxon>Viridiplantae</taxon>
        <taxon>Streptophyta</taxon>
        <taxon>Embryophyta</taxon>
        <taxon>Tracheophyta</taxon>
        <taxon>Spermatophyta</taxon>
        <taxon>Magnoliopsida</taxon>
        <taxon>eudicotyledons</taxon>
        <taxon>Gunneridae</taxon>
        <taxon>Pentapetalae</taxon>
        <taxon>rosids</taxon>
        <taxon>malvids</taxon>
        <taxon>Malvales</taxon>
        <taxon>Malvaceae</taxon>
        <taxon>Malvoideae</taxon>
        <taxon>Hibiscus</taxon>
    </lineage>
</organism>
<reference evidence="2" key="1">
    <citation type="submission" date="2019-09" db="EMBL/GenBank/DDBJ databases">
        <title>Draft genome information of white flower Hibiscus syriacus.</title>
        <authorList>
            <person name="Kim Y.-M."/>
        </authorList>
    </citation>
    <scope>NUCLEOTIDE SEQUENCE [LARGE SCALE GENOMIC DNA]</scope>
    <source>
        <strain evidence="2">YM2019G1</strain>
    </source>
</reference>
<proteinExistence type="predicted"/>
<evidence type="ECO:0000256" key="1">
    <source>
        <dbReference type="SAM" id="MobiDB-lite"/>
    </source>
</evidence>
<evidence type="ECO:0000313" key="3">
    <source>
        <dbReference type="Proteomes" id="UP000436088"/>
    </source>
</evidence>
<dbReference type="Proteomes" id="UP000436088">
    <property type="component" value="Unassembled WGS sequence"/>
</dbReference>
<feature type="region of interest" description="Disordered" evidence="1">
    <location>
        <begin position="1"/>
        <end position="47"/>
    </location>
</feature>
<evidence type="ECO:0000313" key="2">
    <source>
        <dbReference type="EMBL" id="KAE8687119.1"/>
    </source>
</evidence>
<keyword evidence="3" id="KW-1185">Reference proteome</keyword>
<feature type="compositionally biased region" description="Polar residues" evidence="1">
    <location>
        <begin position="1"/>
        <end position="22"/>
    </location>
</feature>
<sequence length="100" mass="10870">MASSSNSNSQPRRCPCSPTSHPGSFRCSLHRNLNTSPAGRTTADHVSPSHCKIAMVAKANSIKALMLQIIKPPWHAKEEKFPAQAFQQVTGGDWSSVIEK</sequence>
<dbReference type="EMBL" id="VEPZ02001205">
    <property type="protein sequence ID" value="KAE8687119.1"/>
    <property type="molecule type" value="Genomic_DNA"/>
</dbReference>
<dbReference type="PANTHER" id="PTHR33132">
    <property type="entry name" value="OSJNBB0118P14.9 PROTEIN"/>
    <property type="match status" value="1"/>
</dbReference>
<accession>A0A6A2Z6R8</accession>
<protein>
    <recommendedName>
        <fullName evidence="4">Serine-rich protein-related</fullName>
    </recommendedName>
</protein>